<dbReference type="Gene3D" id="3.30.200.20">
    <property type="entry name" value="Phosphorylase Kinase, domain 1"/>
    <property type="match status" value="1"/>
</dbReference>
<dbReference type="Gene3D" id="2.30.29.30">
    <property type="entry name" value="Pleckstrin-homology domain (PH domain)/Phosphotyrosine-binding domain (PTB)"/>
    <property type="match status" value="1"/>
</dbReference>
<evidence type="ECO:0000313" key="14">
    <source>
        <dbReference type="EMBL" id="CAL8132568.1"/>
    </source>
</evidence>
<dbReference type="CDD" id="cd05581">
    <property type="entry name" value="STKc_PDK1"/>
    <property type="match status" value="1"/>
</dbReference>
<feature type="region of interest" description="Disordered" evidence="12">
    <location>
        <begin position="461"/>
        <end position="501"/>
    </location>
</feature>
<feature type="binding site" evidence="11">
    <location>
        <position position="119"/>
    </location>
    <ligand>
        <name>ATP</name>
        <dbReference type="ChEBI" id="CHEBI:30616"/>
    </ligand>
</feature>
<evidence type="ECO:0000256" key="6">
    <source>
        <dbReference type="ARBA" id="ARBA00022741"/>
    </source>
</evidence>
<dbReference type="PROSITE" id="PS50011">
    <property type="entry name" value="PROTEIN_KINASE_DOM"/>
    <property type="match status" value="1"/>
</dbReference>
<dbReference type="InterPro" id="IPR039046">
    <property type="entry name" value="PDPK1"/>
</dbReference>
<dbReference type="CDD" id="cd01262">
    <property type="entry name" value="PH_PDK1"/>
    <property type="match status" value="1"/>
</dbReference>
<evidence type="ECO:0000313" key="15">
    <source>
        <dbReference type="Proteomes" id="UP001642540"/>
    </source>
</evidence>
<sequence>MNDEEGTKSEPDGGGGGGEEGQQERETTTKATTPTSAISGSVNETKGGGVPIPRGGGEASSASSGNTNTVLPPNTSTNTPPPAKKTPNDFIFGKLLGEGSFSSVYLAKDVKTTKEYAIKVCDKQHIIRERKAESIRREKEVLTILSANRSPTAPFFVHLYATFQDSQRLYFVVTFAHGGELLKFLHKVGSFELTCCRFYSAEILQALRHLHSIGIVHRDLKPENILLNEHGHILITDFGSAKIIHSQQQQQPSSETNNSESNRTRSNSFVGTAQYVSPEVLKGRYSEVGPSADLWAFGCLLFQLISGALPFQATNEFLIFQKILKLEYEFPTGFPPVLKDLVEQLLKIEPSERLGAKDEKLYESIQKHPFFESVDFEALWQEAPPPIAPVSGGAGAVSASTLKSQHEIPESYEPGFNPRIIAERVLRGDDDYMPFDEEDDDEISYMGSGDLVEGMDKLSVAGDTRASTTSSSNSNRLLPQDETERQQRLEEQMRQSPASHSAVKGNLILKQGLVNKRKGLFARRRLLFLTEGPHLFYCEPSTLNLKGEIPWSRQLKPETKDFKIFFVHTPNRTYYLEDPGGYALDWVRAINEMHQHVYGHSSSNNA</sequence>
<organism evidence="14 15">
    <name type="scientific">Orchesella dallaii</name>
    <dbReference type="NCBI Taxonomy" id="48710"/>
    <lineage>
        <taxon>Eukaryota</taxon>
        <taxon>Metazoa</taxon>
        <taxon>Ecdysozoa</taxon>
        <taxon>Arthropoda</taxon>
        <taxon>Hexapoda</taxon>
        <taxon>Collembola</taxon>
        <taxon>Entomobryomorpha</taxon>
        <taxon>Entomobryoidea</taxon>
        <taxon>Orchesellidae</taxon>
        <taxon>Orchesellinae</taxon>
        <taxon>Orchesella</taxon>
    </lineage>
</organism>
<dbReference type="PROSITE" id="PS00107">
    <property type="entry name" value="PROTEIN_KINASE_ATP"/>
    <property type="match status" value="1"/>
</dbReference>
<feature type="compositionally biased region" description="Gly residues" evidence="12">
    <location>
        <begin position="46"/>
        <end position="58"/>
    </location>
</feature>
<keyword evidence="7" id="KW-0418">Kinase</keyword>
<keyword evidence="15" id="KW-1185">Reference proteome</keyword>
<evidence type="ECO:0000256" key="12">
    <source>
        <dbReference type="SAM" id="MobiDB-lite"/>
    </source>
</evidence>
<evidence type="ECO:0000256" key="10">
    <source>
        <dbReference type="ARBA" id="ARBA00048679"/>
    </source>
</evidence>
<comment type="catalytic activity">
    <reaction evidence="9">
        <text>L-threonyl-[protein] + ATP = O-phospho-L-threonyl-[protein] + ADP + H(+)</text>
        <dbReference type="Rhea" id="RHEA:46608"/>
        <dbReference type="Rhea" id="RHEA-COMP:11060"/>
        <dbReference type="Rhea" id="RHEA-COMP:11605"/>
        <dbReference type="ChEBI" id="CHEBI:15378"/>
        <dbReference type="ChEBI" id="CHEBI:30013"/>
        <dbReference type="ChEBI" id="CHEBI:30616"/>
        <dbReference type="ChEBI" id="CHEBI:61977"/>
        <dbReference type="ChEBI" id="CHEBI:456216"/>
        <dbReference type="EC" id="2.7.11.1"/>
    </reaction>
</comment>
<dbReference type="Proteomes" id="UP001642540">
    <property type="component" value="Unassembled WGS sequence"/>
</dbReference>
<dbReference type="SUPFAM" id="SSF56112">
    <property type="entry name" value="Protein kinase-like (PK-like)"/>
    <property type="match status" value="1"/>
</dbReference>
<dbReference type="InterPro" id="IPR050236">
    <property type="entry name" value="Ser_Thr_kinase_AGC"/>
</dbReference>
<evidence type="ECO:0000256" key="2">
    <source>
        <dbReference type="ARBA" id="ARBA00012513"/>
    </source>
</evidence>
<dbReference type="InterPro" id="IPR011009">
    <property type="entry name" value="Kinase-like_dom_sf"/>
</dbReference>
<reference evidence="14 15" key="1">
    <citation type="submission" date="2024-08" db="EMBL/GenBank/DDBJ databases">
        <authorList>
            <person name="Cucini C."/>
            <person name="Frati F."/>
        </authorList>
    </citation>
    <scope>NUCLEOTIDE SEQUENCE [LARGE SCALE GENOMIC DNA]</scope>
</reference>
<protein>
    <recommendedName>
        <fullName evidence="3">3-phosphoinositide-dependent protein kinase 1</fullName>
        <ecNumber evidence="2">2.7.11.1</ecNumber>
    </recommendedName>
</protein>
<feature type="region of interest" description="Disordered" evidence="12">
    <location>
        <begin position="1"/>
        <end position="86"/>
    </location>
</feature>
<comment type="caution">
    <text evidence="14">The sequence shown here is derived from an EMBL/GenBank/DDBJ whole genome shotgun (WGS) entry which is preliminary data.</text>
</comment>
<dbReference type="SUPFAM" id="SSF50729">
    <property type="entry name" value="PH domain-like"/>
    <property type="match status" value="1"/>
</dbReference>
<proteinExistence type="inferred from homology"/>
<keyword evidence="5" id="KW-0808">Transferase</keyword>
<evidence type="ECO:0000256" key="7">
    <source>
        <dbReference type="ARBA" id="ARBA00022777"/>
    </source>
</evidence>
<accession>A0ABP1RPR9</accession>
<dbReference type="InterPro" id="IPR011993">
    <property type="entry name" value="PH-like_dom_sf"/>
</dbReference>
<feature type="domain" description="Protein kinase" evidence="13">
    <location>
        <begin position="90"/>
        <end position="371"/>
    </location>
</feature>
<dbReference type="PROSITE" id="PS00108">
    <property type="entry name" value="PROTEIN_KINASE_ST"/>
    <property type="match status" value="1"/>
</dbReference>
<evidence type="ECO:0000256" key="8">
    <source>
        <dbReference type="ARBA" id="ARBA00022840"/>
    </source>
</evidence>
<evidence type="ECO:0000259" key="13">
    <source>
        <dbReference type="PROSITE" id="PS50011"/>
    </source>
</evidence>
<dbReference type="SMART" id="SM00220">
    <property type="entry name" value="S_TKc"/>
    <property type="match status" value="1"/>
</dbReference>
<comment type="similarity">
    <text evidence="1">Belongs to the protein kinase superfamily. AGC Ser/Thr protein kinase family. PDPK1 subfamily.</text>
</comment>
<evidence type="ECO:0000256" key="4">
    <source>
        <dbReference type="ARBA" id="ARBA00022527"/>
    </source>
</evidence>
<dbReference type="InterPro" id="IPR033931">
    <property type="entry name" value="PDK1-typ_PH"/>
</dbReference>
<dbReference type="Pfam" id="PF00069">
    <property type="entry name" value="Pkinase"/>
    <property type="match status" value="1"/>
</dbReference>
<dbReference type="InterPro" id="IPR008271">
    <property type="entry name" value="Ser/Thr_kinase_AS"/>
</dbReference>
<keyword evidence="8 11" id="KW-0067">ATP-binding</keyword>
<keyword evidence="4" id="KW-0723">Serine/threonine-protein kinase</keyword>
<dbReference type="InterPro" id="IPR017441">
    <property type="entry name" value="Protein_kinase_ATP_BS"/>
</dbReference>
<feature type="compositionally biased region" description="Basic and acidic residues" evidence="12">
    <location>
        <begin position="1"/>
        <end position="11"/>
    </location>
</feature>
<dbReference type="Gene3D" id="1.10.510.10">
    <property type="entry name" value="Transferase(Phosphotransferase) domain 1"/>
    <property type="match status" value="1"/>
</dbReference>
<evidence type="ECO:0000256" key="11">
    <source>
        <dbReference type="PROSITE-ProRule" id="PRU10141"/>
    </source>
</evidence>
<name>A0ABP1RPR9_9HEXA</name>
<dbReference type="PANTHER" id="PTHR24356:SF163">
    <property type="entry name" value="3-PHOSPHOINOSITIDE-DEPENDENT PROTEIN KINASE 1-RELATED"/>
    <property type="match status" value="1"/>
</dbReference>
<evidence type="ECO:0000256" key="5">
    <source>
        <dbReference type="ARBA" id="ARBA00022679"/>
    </source>
</evidence>
<feature type="region of interest" description="Disordered" evidence="12">
    <location>
        <begin position="246"/>
        <end position="266"/>
    </location>
</feature>
<comment type="catalytic activity">
    <reaction evidence="10">
        <text>L-seryl-[protein] + ATP = O-phospho-L-seryl-[protein] + ADP + H(+)</text>
        <dbReference type="Rhea" id="RHEA:17989"/>
        <dbReference type="Rhea" id="RHEA-COMP:9863"/>
        <dbReference type="Rhea" id="RHEA-COMP:11604"/>
        <dbReference type="ChEBI" id="CHEBI:15378"/>
        <dbReference type="ChEBI" id="CHEBI:29999"/>
        <dbReference type="ChEBI" id="CHEBI:30616"/>
        <dbReference type="ChEBI" id="CHEBI:83421"/>
        <dbReference type="ChEBI" id="CHEBI:456216"/>
        <dbReference type="EC" id="2.7.11.1"/>
    </reaction>
</comment>
<feature type="compositionally biased region" description="Low complexity" evidence="12">
    <location>
        <begin position="59"/>
        <end position="78"/>
    </location>
</feature>
<dbReference type="EMBL" id="CAXLJM020000092">
    <property type="protein sequence ID" value="CAL8132568.1"/>
    <property type="molecule type" value="Genomic_DNA"/>
</dbReference>
<feature type="compositionally biased region" description="Basic and acidic residues" evidence="12">
    <location>
        <begin position="482"/>
        <end position="493"/>
    </location>
</feature>
<dbReference type="EC" id="2.7.11.1" evidence="2"/>
<dbReference type="PANTHER" id="PTHR24356">
    <property type="entry name" value="SERINE/THREONINE-PROTEIN KINASE"/>
    <property type="match status" value="1"/>
</dbReference>
<evidence type="ECO:0000256" key="1">
    <source>
        <dbReference type="ARBA" id="ARBA00010006"/>
    </source>
</evidence>
<keyword evidence="6 11" id="KW-0547">Nucleotide-binding</keyword>
<dbReference type="Pfam" id="PF14593">
    <property type="entry name" value="PH_3"/>
    <property type="match status" value="1"/>
</dbReference>
<evidence type="ECO:0000256" key="9">
    <source>
        <dbReference type="ARBA" id="ARBA00047899"/>
    </source>
</evidence>
<evidence type="ECO:0000256" key="3">
    <source>
        <dbReference type="ARBA" id="ARBA00018538"/>
    </source>
</evidence>
<gene>
    <name evidence="14" type="ORF">ODALV1_LOCUS24661</name>
</gene>
<dbReference type="InterPro" id="IPR000719">
    <property type="entry name" value="Prot_kinase_dom"/>
</dbReference>